<dbReference type="PATRIC" id="fig|1641875.4.peg.2351"/>
<sequence>MPAPLLDIETHTEVPEHADCVVIGGGIVGVSAAYWLARAGQRVVLLEKGRIGAEQSSRNWGWCRQQNRDARELPLSTRSLGLWEEMTADIGADLGFRRCGLLYLSNDAAELDGWARWGKFARGEGVDTRMLSADEATERGSATGKDWQGGVWSPSDGVADPSRAAPLIATGIIQHGGTVVQGCAARGLETEGGAVSAVITERGTIRTRVAVMAGGAWAGSFMHRHGIRFPQAAARSSILSVAPGATGIPDALHTAKVSATRRRDGAYTLAVSGLANIDPTPGAIAEARHFLPMFARRWRVLRPGGLQAWRAGFETRKLWAFDRETPMERERILDPVPSKALVDLTLKRARTLLPALSGLPVQAKWAGYIDSTPDGVPVIDADVGTPGVVLAAGLSGHGFGIGPGVGHLVADMVLGRAPITETRQYRLDRFGKGQWGKVADF</sequence>
<evidence type="ECO:0000256" key="1">
    <source>
        <dbReference type="ARBA" id="ARBA00009410"/>
    </source>
</evidence>
<accession>A0A0T5NPM2</accession>
<dbReference type="EMBL" id="LAXJ01000026">
    <property type="protein sequence ID" value="KRS10850.1"/>
    <property type="molecule type" value="Genomic_DNA"/>
</dbReference>
<comment type="caution">
    <text evidence="4">The sequence shown here is derived from an EMBL/GenBank/DDBJ whole genome shotgun (WGS) entry which is preliminary data.</text>
</comment>
<evidence type="ECO:0000313" key="4">
    <source>
        <dbReference type="EMBL" id="KRS10850.1"/>
    </source>
</evidence>
<dbReference type="STRING" id="1641875.XM53_19100"/>
<dbReference type="AlphaFoldDB" id="A0A0T5NPM2"/>
<dbReference type="InterPro" id="IPR006076">
    <property type="entry name" value="FAD-dep_OxRdtase"/>
</dbReference>
<dbReference type="GO" id="GO:0008718">
    <property type="term" value="F:D-amino-acid dehydrogenase activity"/>
    <property type="evidence" value="ECO:0007669"/>
    <property type="project" value="TreeGrafter"/>
</dbReference>
<evidence type="ECO:0000259" key="3">
    <source>
        <dbReference type="Pfam" id="PF01266"/>
    </source>
</evidence>
<keyword evidence="5" id="KW-1185">Reference proteome</keyword>
<dbReference type="RefSeq" id="WP_057796260.1">
    <property type="nucleotide sequence ID" value="NZ_LAXJ01000026.1"/>
</dbReference>
<comment type="similarity">
    <text evidence="1">Belongs to the DadA oxidoreductase family.</text>
</comment>
<reference evidence="4 5" key="1">
    <citation type="submission" date="2015-04" db="EMBL/GenBank/DDBJ databases">
        <title>The draft genome sequence of Roseovarius sp.R12b.</title>
        <authorList>
            <person name="Li G."/>
            <person name="Lai Q."/>
            <person name="Shao Z."/>
            <person name="Yan P."/>
        </authorList>
    </citation>
    <scope>NUCLEOTIDE SEQUENCE [LARGE SCALE GENOMIC DNA]</scope>
    <source>
        <strain evidence="4 5">R12B</strain>
    </source>
</reference>
<dbReference type="OrthoDB" id="9787190at2"/>
<evidence type="ECO:0000256" key="2">
    <source>
        <dbReference type="ARBA" id="ARBA00023002"/>
    </source>
</evidence>
<dbReference type="GO" id="GO:0055130">
    <property type="term" value="P:D-alanine catabolic process"/>
    <property type="evidence" value="ECO:0007669"/>
    <property type="project" value="TreeGrafter"/>
</dbReference>
<evidence type="ECO:0000313" key="5">
    <source>
        <dbReference type="Proteomes" id="UP000051295"/>
    </source>
</evidence>
<name>A0A0T5NPM2_9RHOB</name>
<gene>
    <name evidence="4" type="ORF">XM53_19100</name>
</gene>
<dbReference type="PANTHER" id="PTHR13847:SF280">
    <property type="entry name" value="D-AMINO ACID DEHYDROGENASE"/>
    <property type="match status" value="1"/>
</dbReference>
<dbReference type="SUPFAM" id="SSF51905">
    <property type="entry name" value="FAD/NAD(P)-binding domain"/>
    <property type="match status" value="1"/>
</dbReference>
<proteinExistence type="inferred from homology"/>
<dbReference type="Proteomes" id="UP000051295">
    <property type="component" value="Unassembled WGS sequence"/>
</dbReference>
<dbReference type="GO" id="GO:0005886">
    <property type="term" value="C:plasma membrane"/>
    <property type="evidence" value="ECO:0007669"/>
    <property type="project" value="TreeGrafter"/>
</dbReference>
<dbReference type="Pfam" id="PF01266">
    <property type="entry name" value="DAO"/>
    <property type="match status" value="1"/>
</dbReference>
<dbReference type="GO" id="GO:0005737">
    <property type="term" value="C:cytoplasm"/>
    <property type="evidence" value="ECO:0007669"/>
    <property type="project" value="TreeGrafter"/>
</dbReference>
<organism evidence="4 5">
    <name type="scientific">Roseovarius atlanticus</name>
    <dbReference type="NCBI Taxonomy" id="1641875"/>
    <lineage>
        <taxon>Bacteria</taxon>
        <taxon>Pseudomonadati</taxon>
        <taxon>Pseudomonadota</taxon>
        <taxon>Alphaproteobacteria</taxon>
        <taxon>Rhodobacterales</taxon>
        <taxon>Roseobacteraceae</taxon>
        <taxon>Roseovarius</taxon>
    </lineage>
</organism>
<dbReference type="Gene3D" id="3.30.9.10">
    <property type="entry name" value="D-Amino Acid Oxidase, subunit A, domain 2"/>
    <property type="match status" value="2"/>
</dbReference>
<dbReference type="PANTHER" id="PTHR13847">
    <property type="entry name" value="SARCOSINE DEHYDROGENASE-RELATED"/>
    <property type="match status" value="1"/>
</dbReference>
<dbReference type="InterPro" id="IPR036188">
    <property type="entry name" value="FAD/NAD-bd_sf"/>
</dbReference>
<keyword evidence="2" id="KW-0560">Oxidoreductase</keyword>
<feature type="domain" description="FAD dependent oxidoreductase" evidence="3">
    <location>
        <begin position="19"/>
        <end position="412"/>
    </location>
</feature>
<protein>
    <submittedName>
        <fullName evidence="4">D-amino acid oxidase</fullName>
    </submittedName>
</protein>
<dbReference type="Gene3D" id="3.50.50.60">
    <property type="entry name" value="FAD/NAD(P)-binding domain"/>
    <property type="match status" value="2"/>
</dbReference>